<evidence type="ECO:0000313" key="2">
    <source>
        <dbReference type="Proteomes" id="UP000006304"/>
    </source>
</evidence>
<dbReference type="KEGG" id="nbr:O3I_006295"/>
<dbReference type="STRING" id="1133849.O3I_006295"/>
<organism evidence="1 2">
    <name type="scientific">Nocardia brasiliensis (strain ATCC 700358 / HUJEG-1)</name>
    <dbReference type="NCBI Taxonomy" id="1133849"/>
    <lineage>
        <taxon>Bacteria</taxon>
        <taxon>Bacillati</taxon>
        <taxon>Actinomycetota</taxon>
        <taxon>Actinomycetes</taxon>
        <taxon>Mycobacteriales</taxon>
        <taxon>Nocardiaceae</taxon>
        <taxon>Nocardia</taxon>
    </lineage>
</organism>
<keyword evidence="2" id="KW-1185">Reference proteome</keyword>
<dbReference type="AlphaFoldDB" id="K0EP58"/>
<dbReference type="HOGENOM" id="CLU_1546032_0_0_11"/>
<dbReference type="EMBL" id="CP003876">
    <property type="protein sequence ID" value="AFT99221.1"/>
    <property type="molecule type" value="Genomic_DNA"/>
</dbReference>
<sequence length="173" mass="17339">MACLAAGVLALSAVGYHMVEAPSSTAAATSECKDGTGKVTIKAKGDSFIGTAELTDRFTNFDDNEDCVDTGANGTSGPIKSTESADGKSCVLTAKVDKANGQAPDGAETTEAGDIEVTVPLDGGPAKAKASGKNDNGEQVTATAVINGLQMTDCTTIPTGTFTATKVNASIEK</sequence>
<reference evidence="1 2" key="1">
    <citation type="journal article" date="2012" name="J. Bacteriol.">
        <title>Complete genome sequence of Nocardia brasiliensis HUJEG-1.</title>
        <authorList>
            <person name="Vera-Cabrera L."/>
            <person name="Ortiz-Lopez R."/>
            <person name="Elizondo-Gonzalez R."/>
            <person name="Perez-Maya A.A."/>
            <person name="Ocampo-Candiani J."/>
        </authorList>
    </citation>
    <scope>NUCLEOTIDE SEQUENCE [LARGE SCALE GENOMIC DNA]</scope>
    <source>
        <strain evidence="2">ATCC 700358</strain>
    </source>
</reference>
<dbReference type="Proteomes" id="UP000006304">
    <property type="component" value="Chromosome"/>
</dbReference>
<gene>
    <name evidence="1" type="ORF">O3I_006295</name>
</gene>
<evidence type="ECO:0000313" key="1">
    <source>
        <dbReference type="EMBL" id="AFT99221.1"/>
    </source>
</evidence>
<name>K0EP58_NOCB7</name>
<protein>
    <submittedName>
        <fullName evidence="1">Uncharacterized protein</fullName>
    </submittedName>
</protein>
<accession>K0EP58</accession>
<proteinExistence type="predicted"/>